<proteinExistence type="predicted"/>
<dbReference type="Gene3D" id="3.30.420.10">
    <property type="entry name" value="Ribonuclease H-like superfamily/Ribonuclease H"/>
    <property type="match status" value="1"/>
</dbReference>
<dbReference type="SMART" id="SM00479">
    <property type="entry name" value="EXOIII"/>
    <property type="match status" value="1"/>
</dbReference>
<evidence type="ECO:0000313" key="2">
    <source>
        <dbReference type="EMBL" id="NDV87073.1"/>
    </source>
</evidence>
<dbReference type="SUPFAM" id="SSF53098">
    <property type="entry name" value="Ribonuclease H-like"/>
    <property type="match status" value="1"/>
</dbReference>
<dbReference type="GO" id="GO:0008408">
    <property type="term" value="F:3'-5' exonuclease activity"/>
    <property type="evidence" value="ECO:0007669"/>
    <property type="project" value="TreeGrafter"/>
</dbReference>
<accession>A0A6L9MGW5</accession>
<dbReference type="EMBL" id="JAAAMJ010000006">
    <property type="protein sequence ID" value="NDV87073.1"/>
    <property type="molecule type" value="Genomic_DNA"/>
</dbReference>
<dbReference type="InterPro" id="IPR036397">
    <property type="entry name" value="RNaseH_sf"/>
</dbReference>
<feature type="domain" description="Exonuclease" evidence="1">
    <location>
        <begin position="22"/>
        <end position="187"/>
    </location>
</feature>
<dbReference type="GO" id="GO:0003676">
    <property type="term" value="F:nucleic acid binding"/>
    <property type="evidence" value="ECO:0007669"/>
    <property type="project" value="InterPro"/>
</dbReference>
<name>A0A6L9MGW5_9HYPH</name>
<comment type="caution">
    <text evidence="2">The sequence shown here is derived from an EMBL/GenBank/DDBJ whole genome shotgun (WGS) entry which is preliminary data.</text>
</comment>
<keyword evidence="3" id="KW-1185">Reference proteome</keyword>
<dbReference type="Pfam" id="PF00929">
    <property type="entry name" value="RNase_T"/>
    <property type="match status" value="1"/>
</dbReference>
<dbReference type="RefSeq" id="WP_163043830.1">
    <property type="nucleotide sequence ID" value="NZ_JAAAMJ010000006.1"/>
</dbReference>
<reference evidence="2 3" key="1">
    <citation type="submission" date="2020-01" db="EMBL/GenBank/DDBJ databases">
        <title>Genomes of bacteria type strains.</title>
        <authorList>
            <person name="Chen J."/>
            <person name="Zhu S."/>
            <person name="Chen J."/>
        </authorList>
    </citation>
    <scope>NUCLEOTIDE SEQUENCE [LARGE SCALE GENOMIC DNA]</scope>
    <source>
        <strain evidence="2 3">KCTC 52919</strain>
    </source>
</reference>
<dbReference type="InterPro" id="IPR013520">
    <property type="entry name" value="Ribonucl_H"/>
</dbReference>
<sequence>MSDLFPPVPTTLSLFDDRPPPVVRVIDTETAGQKLSEDAVIEIGSVDIDLASGAIVNPMRSFCDPGGAVINPHARRVHRITDAMLDGAPPFAEALKSFAGAPIYAAQRAEFDRSRLRLTGRWLCTHKLALRAFPTLPAHGLQSLIKYVPLGLSPVAPLLAGEHPHRALYDAACTAVLLAAITAKLLPRCADLADFLERAERVSLEPALLARFRFGRHKGVDLARVPDAYLEWLLREPGVDADTLFTARHHLRQRGIRGTRVLPAAAAG</sequence>
<dbReference type="GO" id="GO:0005829">
    <property type="term" value="C:cytosol"/>
    <property type="evidence" value="ECO:0007669"/>
    <property type="project" value="TreeGrafter"/>
</dbReference>
<dbReference type="CDD" id="cd06127">
    <property type="entry name" value="DEDDh"/>
    <property type="match status" value="1"/>
</dbReference>
<evidence type="ECO:0000259" key="1">
    <source>
        <dbReference type="SMART" id="SM00479"/>
    </source>
</evidence>
<dbReference type="PANTHER" id="PTHR30231">
    <property type="entry name" value="DNA POLYMERASE III SUBUNIT EPSILON"/>
    <property type="match status" value="1"/>
</dbReference>
<organism evidence="2 3">
    <name type="scientific">Aurantimonas aggregata</name>
    <dbReference type="NCBI Taxonomy" id="2047720"/>
    <lineage>
        <taxon>Bacteria</taxon>
        <taxon>Pseudomonadati</taxon>
        <taxon>Pseudomonadota</taxon>
        <taxon>Alphaproteobacteria</taxon>
        <taxon>Hyphomicrobiales</taxon>
        <taxon>Aurantimonadaceae</taxon>
        <taxon>Aurantimonas</taxon>
    </lineage>
</organism>
<evidence type="ECO:0000313" key="3">
    <source>
        <dbReference type="Proteomes" id="UP000476332"/>
    </source>
</evidence>
<dbReference type="AlphaFoldDB" id="A0A6L9MGW5"/>
<dbReference type="PANTHER" id="PTHR30231:SF37">
    <property type="entry name" value="EXODEOXYRIBONUCLEASE 10"/>
    <property type="match status" value="1"/>
</dbReference>
<dbReference type="Proteomes" id="UP000476332">
    <property type="component" value="Unassembled WGS sequence"/>
</dbReference>
<gene>
    <name evidence="2" type="ORF">GTW51_10205</name>
</gene>
<dbReference type="InterPro" id="IPR012337">
    <property type="entry name" value="RNaseH-like_sf"/>
</dbReference>
<protein>
    <submittedName>
        <fullName evidence="2">DNA polymerase III subunit epsilon</fullName>
    </submittedName>
</protein>
<dbReference type="GO" id="GO:0045004">
    <property type="term" value="P:DNA replication proofreading"/>
    <property type="evidence" value="ECO:0007669"/>
    <property type="project" value="TreeGrafter"/>
</dbReference>